<evidence type="ECO:0000313" key="3">
    <source>
        <dbReference type="EMBL" id="GAY22366.1"/>
    </source>
</evidence>
<dbReference type="Proteomes" id="UP000593663">
    <property type="component" value="Chromosome 1"/>
</dbReference>
<reference evidence="3" key="3">
    <citation type="submission" date="2017-10" db="EMBL/GenBank/DDBJ databases">
        <title>Bioaugmenting a lab-scale membrane bioreactor with Sphingobium fuliginis OMI to degrade 4-tert-butylphenol.</title>
        <authorList>
            <person name="Takada K."/>
            <person name="Shiba T."/>
            <person name="Soda S."/>
            <person name="Inoue D."/>
            <person name="Miyake M."/>
            <person name="Eguchi M."/>
            <person name="Ike M."/>
        </authorList>
    </citation>
    <scope>NUCLEOTIDE SEQUENCE</scope>
    <source>
        <strain evidence="3">OMI</strain>
    </source>
</reference>
<dbReference type="GO" id="GO:0016758">
    <property type="term" value="F:hexosyltransferase activity"/>
    <property type="evidence" value="ECO:0007669"/>
    <property type="project" value="TreeGrafter"/>
</dbReference>
<dbReference type="SUPFAM" id="SSF53756">
    <property type="entry name" value="UDP-Glycosyltransferase/glycogen phosphorylase"/>
    <property type="match status" value="1"/>
</dbReference>
<evidence type="ECO:0000313" key="5">
    <source>
        <dbReference type="Proteomes" id="UP000221538"/>
    </source>
</evidence>
<dbReference type="Pfam" id="PF00534">
    <property type="entry name" value="Glycos_transf_1"/>
    <property type="match status" value="1"/>
</dbReference>
<gene>
    <name evidence="4" type="ORF">H5V43_10505</name>
    <name evidence="3" type="ORF">SFOMI_2922</name>
</gene>
<dbReference type="InterPro" id="IPR001296">
    <property type="entry name" value="Glyco_trans_1"/>
</dbReference>
<dbReference type="InterPro" id="IPR028098">
    <property type="entry name" value="Glyco_trans_4-like_N"/>
</dbReference>
<sequence>MFHTPHWVKQDCSVAIYLYEPGDGGLDRVAILLANHLRLRGVDVELWMTRTDGPVAGLIHPAVPVRRVPAPPFSRRLSMIAQFPALAAMVRRFRPDILYSAGNQSNMLCALAALGTATRAVGRISNPIIRPGQRGLSAWIRRSRFRAIARTSAMTIVMGEADRMTLTQAGPLAGRQVTLLPRPTVTPLLERLRRQRAARAGGGPWHFLMVGRLVEQKDQATALLALARLKHLDWRLKIVGQGPLRRDLEALCTRLGIAGRVEFPGFVGDPAELAALMADADLLLQPSRWEGLVATLIEALGCGTGVVATDSTPNIRPVLAAAGQHAPVPVGDADAFADAILWALDHPAPAARLADAVKEHGVESALDAYLRAFVRLARSGGMRWRGVAQNSLSR</sequence>
<feature type="domain" description="Glycosyl transferase family 1" evidence="1">
    <location>
        <begin position="201"/>
        <end position="359"/>
    </location>
</feature>
<evidence type="ECO:0000313" key="6">
    <source>
        <dbReference type="Proteomes" id="UP000593663"/>
    </source>
</evidence>
<proteinExistence type="predicted"/>
<dbReference type="AlphaFoldDB" id="A0A292ZHF8"/>
<reference evidence="3" key="4">
    <citation type="submission" date="2017-10" db="EMBL/GenBank/DDBJ databases">
        <authorList>
            <person name="Banno H."/>
            <person name="Chua N.-H."/>
        </authorList>
    </citation>
    <scope>NUCLEOTIDE SEQUENCE</scope>
    <source>
        <strain evidence="3">OMI</strain>
    </source>
</reference>
<accession>A0A292ZHF8</accession>
<evidence type="ECO:0000259" key="2">
    <source>
        <dbReference type="Pfam" id="PF13579"/>
    </source>
</evidence>
<dbReference type="PANTHER" id="PTHR45947:SF3">
    <property type="entry name" value="SULFOQUINOVOSYL TRANSFERASE SQD2"/>
    <property type="match status" value="1"/>
</dbReference>
<dbReference type="Proteomes" id="UP000221538">
    <property type="component" value="Unassembled WGS sequence"/>
</dbReference>
<name>A0A292ZHF8_SPHSA</name>
<keyword evidence="3" id="KW-0808">Transferase</keyword>
<dbReference type="KEGG" id="sbar:H5V43_10505"/>
<reference evidence="6" key="5">
    <citation type="submission" date="2020-08" db="EMBL/GenBank/DDBJ databases">
        <title>Complete genome sequence of Sphingobium barthaii strain KK22, a high-molecular-weight polycyclic aromatic hydrocarbon-degrading soil bacterium.</title>
        <authorList>
            <person name="Mori J.F."/>
            <person name="Kanaly R.A."/>
        </authorList>
    </citation>
    <scope>NUCLEOTIDE SEQUENCE [LARGE SCALE GENOMIC DNA]</scope>
    <source>
        <strain evidence="6">KK22</strain>
    </source>
</reference>
<evidence type="ECO:0000259" key="1">
    <source>
        <dbReference type="Pfam" id="PF00534"/>
    </source>
</evidence>
<dbReference type="EMBL" id="BEWI01000032">
    <property type="protein sequence ID" value="GAY22366.1"/>
    <property type="molecule type" value="Genomic_DNA"/>
</dbReference>
<dbReference type="EMBL" id="CP060035">
    <property type="protein sequence ID" value="QOT70578.1"/>
    <property type="molecule type" value="Genomic_DNA"/>
</dbReference>
<reference evidence="3 5" key="1">
    <citation type="journal article" date="2013" name="Biodegradation">
        <title>Occurrence of 4-tert-butylphenol (4-t-BP) biodegradation in an aquatic sample caused by the presence of Spirodela polyrrhiza and isolation of a 4-t-BP-utilizing bacterium.</title>
        <authorList>
            <person name="Ogata Y."/>
            <person name="Toyama T."/>
            <person name="Yu N."/>
            <person name="Wang X."/>
            <person name="Sei K."/>
            <person name="Ike M."/>
        </authorList>
    </citation>
    <scope>NUCLEOTIDE SEQUENCE [LARGE SCALE GENOMIC DNA]</scope>
    <source>
        <strain evidence="3 5">OMI</strain>
    </source>
</reference>
<dbReference type="PANTHER" id="PTHR45947">
    <property type="entry name" value="SULFOQUINOVOSYL TRANSFERASE SQD2"/>
    <property type="match status" value="1"/>
</dbReference>
<organism evidence="3 5">
    <name type="scientific">Sphingobium fuliginis (strain ATCC 27551)</name>
    <dbReference type="NCBI Taxonomy" id="336203"/>
    <lineage>
        <taxon>Bacteria</taxon>
        <taxon>Pseudomonadati</taxon>
        <taxon>Pseudomonadota</taxon>
        <taxon>Alphaproteobacteria</taxon>
        <taxon>Sphingomonadales</taxon>
        <taxon>Sphingomonadaceae</taxon>
        <taxon>Sphingobium</taxon>
    </lineage>
</organism>
<reference evidence="4" key="6">
    <citation type="journal article" date="2021" name="Microbiol. Resour. Announc.">
        <title>Complete Genome Sequence of Sphingobium barthaii KK22, a High-Molecular-Weight Polycyclic Aromatic Hydrocarbon-Degrading Soil Bacterium.</title>
        <authorList>
            <person name="Mori J.F."/>
            <person name="Kanaly R.A."/>
        </authorList>
    </citation>
    <scope>NUCLEOTIDE SEQUENCE</scope>
    <source>
        <strain evidence="4">KK22</strain>
    </source>
</reference>
<reference evidence="3 5" key="2">
    <citation type="journal article" date="2013" name="Environ. Sci. Technol.">
        <title>The 4-tert-butylphenol-utilizing bacterium Sphingobium fuliginis OMI can degrade bisphenols via phenolic ring hydroxylation and meta-cleavage pathway.</title>
        <authorList>
            <person name="Ogata Y."/>
            <person name="Goda S."/>
            <person name="Toyama T."/>
            <person name="Sei K."/>
            <person name="Ike M."/>
        </authorList>
    </citation>
    <scope>NUCLEOTIDE SEQUENCE [LARGE SCALE GENOMIC DNA]</scope>
    <source>
        <strain evidence="3 5">OMI</strain>
    </source>
</reference>
<dbReference type="InterPro" id="IPR050194">
    <property type="entry name" value="Glycosyltransferase_grp1"/>
</dbReference>
<dbReference type="Gene3D" id="3.40.50.2000">
    <property type="entry name" value="Glycogen Phosphorylase B"/>
    <property type="match status" value="2"/>
</dbReference>
<evidence type="ECO:0000313" key="4">
    <source>
        <dbReference type="EMBL" id="QOT70578.1"/>
    </source>
</evidence>
<feature type="domain" description="Glycosyltransferase subfamily 4-like N-terminal" evidence="2">
    <location>
        <begin position="24"/>
        <end position="177"/>
    </location>
</feature>
<dbReference type="Pfam" id="PF13579">
    <property type="entry name" value="Glyco_trans_4_4"/>
    <property type="match status" value="1"/>
</dbReference>
<dbReference type="RefSeq" id="WP_025548620.1">
    <property type="nucleotide sequence ID" value="NZ_BATN01000025.1"/>
</dbReference>
<protein>
    <submittedName>
        <fullName evidence="3">Glycosyltransferase</fullName>
    </submittedName>
</protein>